<dbReference type="KEGG" id="salm:D0Y50_03445"/>
<sequence>MTKQPPSVIDVEASGFGSSSYPIEVGVKRYDGARFCRLIQPLDSWTHWDDHAAKLHGLSRQDLNQYGQPVEEVCTELNAFLRGQTVYSDGWVVDYPWLIKLFGAARQSMAFRVSALDYLLSEQQMDIWHNTKLELQHRFDSQRHRASVDADLIQLTFIHTQAHSTKSRPTG</sequence>
<keyword evidence="2" id="KW-1185">Reference proteome</keyword>
<dbReference type="InterPro" id="IPR012337">
    <property type="entry name" value="RNaseH-like_sf"/>
</dbReference>
<evidence type="ECO:0000313" key="1">
    <source>
        <dbReference type="EMBL" id="AXR05506.1"/>
    </source>
</evidence>
<dbReference type="Proteomes" id="UP000262073">
    <property type="component" value="Chromosome"/>
</dbReference>
<dbReference type="OrthoDB" id="5705783at2"/>
<protein>
    <recommendedName>
        <fullName evidence="3">Exonuclease domain-containing protein</fullName>
    </recommendedName>
</protein>
<dbReference type="SUPFAM" id="SSF53098">
    <property type="entry name" value="Ribonuclease H-like"/>
    <property type="match status" value="1"/>
</dbReference>
<evidence type="ECO:0000313" key="2">
    <source>
        <dbReference type="Proteomes" id="UP000262073"/>
    </source>
</evidence>
<accession>A0A346NIZ9</accession>
<dbReference type="EMBL" id="CP031769">
    <property type="protein sequence ID" value="AXR05506.1"/>
    <property type="molecule type" value="Genomic_DNA"/>
</dbReference>
<dbReference type="RefSeq" id="WP_108568121.1">
    <property type="nucleotide sequence ID" value="NZ_CP031769.1"/>
</dbReference>
<dbReference type="AlphaFoldDB" id="A0A346NIZ9"/>
<proteinExistence type="predicted"/>
<name>A0A346NIZ9_9ALTE</name>
<gene>
    <name evidence="1" type="ORF">D0Y50_03445</name>
</gene>
<reference evidence="1 2" key="1">
    <citation type="submission" date="2018-08" db="EMBL/GenBank/DDBJ databases">
        <title>Salinimonas sediminis sp. nov., a piezophilic bacterium isolated from a deep-sea sediment sample from the New Britain Trench.</title>
        <authorList>
            <person name="Cao J."/>
        </authorList>
    </citation>
    <scope>NUCLEOTIDE SEQUENCE [LARGE SCALE GENOMIC DNA]</scope>
    <source>
        <strain evidence="1 2">N102</strain>
    </source>
</reference>
<dbReference type="InterPro" id="IPR036397">
    <property type="entry name" value="RNaseH_sf"/>
</dbReference>
<dbReference type="GO" id="GO:0003676">
    <property type="term" value="F:nucleic acid binding"/>
    <property type="evidence" value="ECO:0007669"/>
    <property type="project" value="InterPro"/>
</dbReference>
<evidence type="ECO:0008006" key="3">
    <source>
        <dbReference type="Google" id="ProtNLM"/>
    </source>
</evidence>
<dbReference type="Gene3D" id="3.30.420.10">
    <property type="entry name" value="Ribonuclease H-like superfamily/Ribonuclease H"/>
    <property type="match status" value="1"/>
</dbReference>
<organism evidence="1 2">
    <name type="scientific">Salinimonas sediminis</name>
    <dbReference type="NCBI Taxonomy" id="2303538"/>
    <lineage>
        <taxon>Bacteria</taxon>
        <taxon>Pseudomonadati</taxon>
        <taxon>Pseudomonadota</taxon>
        <taxon>Gammaproteobacteria</taxon>
        <taxon>Alteromonadales</taxon>
        <taxon>Alteromonadaceae</taxon>
        <taxon>Alteromonas/Salinimonas group</taxon>
        <taxon>Salinimonas</taxon>
    </lineage>
</organism>